<dbReference type="RefSeq" id="WP_211470684.1">
    <property type="nucleotide sequence ID" value="NZ_JAGSXH010000115.1"/>
</dbReference>
<organism evidence="2 3">
    <name type="scientific">Actinocrinis puniceicyclus</name>
    <dbReference type="NCBI Taxonomy" id="977794"/>
    <lineage>
        <taxon>Bacteria</taxon>
        <taxon>Bacillati</taxon>
        <taxon>Actinomycetota</taxon>
        <taxon>Actinomycetes</taxon>
        <taxon>Catenulisporales</taxon>
        <taxon>Actinospicaceae</taxon>
        <taxon>Actinocrinis</taxon>
    </lineage>
</organism>
<gene>
    <name evidence="2" type="ORF">KGA66_23445</name>
</gene>
<dbReference type="EMBL" id="JAGSXH010000115">
    <property type="protein sequence ID" value="MBS2966019.1"/>
    <property type="molecule type" value="Genomic_DNA"/>
</dbReference>
<proteinExistence type="predicted"/>
<reference evidence="2" key="1">
    <citation type="submission" date="2021-04" db="EMBL/GenBank/DDBJ databases">
        <title>Genome based classification of Actinospica acidithermotolerans sp. nov., an actinobacterium isolated from an Indonesian hot spring.</title>
        <authorList>
            <person name="Kusuma A.B."/>
            <person name="Putra K.E."/>
            <person name="Nafisah S."/>
            <person name="Loh J."/>
            <person name="Nouioui I."/>
            <person name="Goodfellow M."/>
        </authorList>
    </citation>
    <scope>NUCLEOTIDE SEQUENCE</scope>
    <source>
        <strain evidence="2">DSM 45618</strain>
    </source>
</reference>
<dbReference type="Proteomes" id="UP000677913">
    <property type="component" value="Unassembled WGS sequence"/>
</dbReference>
<evidence type="ECO:0000313" key="2">
    <source>
        <dbReference type="EMBL" id="MBS2966019.1"/>
    </source>
</evidence>
<evidence type="ECO:0000313" key="3">
    <source>
        <dbReference type="Proteomes" id="UP000677913"/>
    </source>
</evidence>
<dbReference type="AlphaFoldDB" id="A0A8J7WVN5"/>
<comment type="caution">
    <text evidence="2">The sequence shown here is derived from an EMBL/GenBank/DDBJ whole genome shotgun (WGS) entry which is preliminary data.</text>
</comment>
<dbReference type="Pfam" id="PF19054">
    <property type="entry name" value="DUF5753"/>
    <property type="match status" value="1"/>
</dbReference>
<name>A0A8J7WVN5_9ACTN</name>
<sequence>MGEDGSMLRRRQLGGELRRLRGTRTIKEVVDELHRSSAWLSRIETAQEGAVIRPAELRELARIYGITDDQRVNQLLNLLTASTKRDDWWEPYKDVLPSGLETFVGLESDARREQSFEPLIVPGLLQTAAYARAMYAVDRTRDSAATERLVTMRLERQRALTRESARLELHAILDEAALRRVVGGPAVMREQIEHLLAAADLPNVLVQILPLDLGAHVGMAGAFSLLAFDENAIVYVDSPAGNLYLEKPRDVRRFTADFEQLSATAHDPQASASLLKRIAKDYAR</sequence>
<dbReference type="InterPro" id="IPR043917">
    <property type="entry name" value="DUF5753"/>
</dbReference>
<protein>
    <submittedName>
        <fullName evidence="2">Helix-turn-helix domain-containing protein</fullName>
    </submittedName>
</protein>
<feature type="domain" description="DUF5753" evidence="1">
    <location>
        <begin position="100"/>
        <end position="277"/>
    </location>
</feature>
<keyword evidence="3" id="KW-1185">Reference proteome</keyword>
<evidence type="ECO:0000259" key="1">
    <source>
        <dbReference type="Pfam" id="PF19054"/>
    </source>
</evidence>
<dbReference type="Pfam" id="PF13560">
    <property type="entry name" value="HTH_31"/>
    <property type="match status" value="1"/>
</dbReference>
<accession>A0A8J7WVN5</accession>